<accession>S4PZ26</accession>
<sequence length="73" mass="8657">CVIDQCKCKKRFSERFCSITLITMLYETCWYLRQFGAHSRYDLLRHSISTFPHTLLPKSSCKLSNVLHNFKIV</sequence>
<name>S4PZ26_9NEOP</name>
<dbReference type="EMBL" id="GAIX01002273">
    <property type="protein sequence ID" value="JAA90287.1"/>
    <property type="molecule type" value="Transcribed_RNA"/>
</dbReference>
<reference evidence="1" key="2">
    <citation type="submission" date="2013-05" db="EMBL/GenBank/DDBJ databases">
        <authorList>
            <person name="Carter J.-M."/>
            <person name="Baker S.C."/>
            <person name="Pink R."/>
            <person name="Carter D.R.F."/>
            <person name="Collins A."/>
            <person name="Tomlin J."/>
            <person name="Gibbs M."/>
            <person name="Breuker C.J."/>
        </authorList>
    </citation>
    <scope>NUCLEOTIDE SEQUENCE</scope>
    <source>
        <tissue evidence="1">Ovary</tissue>
    </source>
</reference>
<organism evidence="1">
    <name type="scientific">Pararge aegeria</name>
    <name type="common">speckled wood butterfly</name>
    <dbReference type="NCBI Taxonomy" id="116150"/>
    <lineage>
        <taxon>Eukaryota</taxon>
        <taxon>Metazoa</taxon>
        <taxon>Ecdysozoa</taxon>
        <taxon>Arthropoda</taxon>
        <taxon>Hexapoda</taxon>
        <taxon>Insecta</taxon>
        <taxon>Pterygota</taxon>
        <taxon>Neoptera</taxon>
        <taxon>Endopterygota</taxon>
        <taxon>Lepidoptera</taxon>
        <taxon>Glossata</taxon>
        <taxon>Ditrysia</taxon>
        <taxon>Papilionoidea</taxon>
        <taxon>Nymphalidae</taxon>
        <taxon>Satyrinae</taxon>
        <taxon>Satyrini</taxon>
        <taxon>Parargina</taxon>
        <taxon>Pararge</taxon>
    </lineage>
</organism>
<evidence type="ECO:0000313" key="1">
    <source>
        <dbReference type="EMBL" id="JAA90287.1"/>
    </source>
</evidence>
<feature type="non-terminal residue" evidence="1">
    <location>
        <position position="1"/>
    </location>
</feature>
<dbReference type="AlphaFoldDB" id="S4PZ26"/>
<protein>
    <submittedName>
        <fullName evidence="1">Uncharacterized protein</fullName>
    </submittedName>
</protein>
<proteinExistence type="predicted"/>
<reference evidence="1" key="1">
    <citation type="journal article" date="2013" name="BMC Genomics">
        <title>Unscrambling butterfly oogenesis.</title>
        <authorList>
            <person name="Carter J.M."/>
            <person name="Baker S.C."/>
            <person name="Pink R."/>
            <person name="Carter D.R."/>
            <person name="Collins A."/>
            <person name="Tomlin J."/>
            <person name="Gibbs M."/>
            <person name="Breuker C.J."/>
        </authorList>
    </citation>
    <scope>NUCLEOTIDE SEQUENCE</scope>
    <source>
        <tissue evidence="1">Ovary</tissue>
    </source>
</reference>
<feature type="non-terminal residue" evidence="1">
    <location>
        <position position="73"/>
    </location>
</feature>